<dbReference type="GO" id="GO:0002161">
    <property type="term" value="F:aminoacyl-tRNA deacylase activity"/>
    <property type="evidence" value="ECO:0007669"/>
    <property type="project" value="InterPro"/>
</dbReference>
<comment type="caution">
    <text evidence="2">The sequence shown here is derived from an EMBL/GenBank/DDBJ whole genome shotgun (WGS) entry which is preliminary data.</text>
</comment>
<dbReference type="InterPro" id="IPR007214">
    <property type="entry name" value="YbaK/aa-tRNA-synth-assoc-dom"/>
</dbReference>
<sequence length="223" mass="25934">MESQIENLIQQLTEIYQNKKVTPKYLKYLEEENLKEKLDDAPETVKKVIKACEELGIRKYSGFIHVESDYYDWELQRRALRVMAPSKEHMCKTVVMENTRCSVNDMNDPLNSKYYAVCVQYTSKLNTQKLMNFVRSLKNKTISKKHYNFRLANPEKSAELTGFDKNGVCPIGTTQKIPIIITEEMSKLDPPIFYLGAGDVDWKWRISIDAFIKATNCWIVDLA</sequence>
<proteinExistence type="predicted"/>
<dbReference type="Pfam" id="PF04073">
    <property type="entry name" value="tRNA_edit"/>
    <property type="match status" value="1"/>
</dbReference>
<feature type="domain" description="YbaK/aminoacyl-tRNA synthetase-associated" evidence="1">
    <location>
        <begin position="86"/>
        <end position="212"/>
    </location>
</feature>
<keyword evidence="3" id="KW-1185">Reference proteome</keyword>
<protein>
    <submittedName>
        <fullName evidence="2">YbaK/ProRS associated domain-containing protein</fullName>
    </submittedName>
</protein>
<dbReference type="PANTHER" id="PTHR30411:SF4">
    <property type="entry name" value="YBAK_AMINOACYL-TRNA SYNTHETASE-ASSOCIATED DOMAIN-CONTAINING PROTEIN"/>
    <property type="match status" value="1"/>
</dbReference>
<dbReference type="Gene3D" id="3.90.960.10">
    <property type="entry name" value="YbaK/aminoacyl-tRNA synthetase-associated domain"/>
    <property type="match status" value="1"/>
</dbReference>
<dbReference type="AlphaFoldDB" id="A0A1Y1V8W3"/>
<dbReference type="CDD" id="cd04332">
    <property type="entry name" value="YbaK_like"/>
    <property type="match status" value="1"/>
</dbReference>
<reference evidence="2 3" key="1">
    <citation type="submission" date="2016-08" db="EMBL/GenBank/DDBJ databases">
        <title>Genomes of anaerobic fungi encode conserved fungal cellulosomes for biomass hydrolysis.</title>
        <authorList>
            <consortium name="DOE Joint Genome Institute"/>
            <person name="Haitjema C.H."/>
            <person name="Gilmore S.P."/>
            <person name="Henske J.K."/>
            <person name="Solomon K.V."/>
            <person name="De Groot R."/>
            <person name="Kuo A."/>
            <person name="Mondo S.J."/>
            <person name="Salamov A.A."/>
            <person name="Labutti K."/>
            <person name="Zhao Z."/>
            <person name="Chiniquy J."/>
            <person name="Barry K."/>
            <person name="Brewer H.M."/>
            <person name="Purvine S.O."/>
            <person name="Wright A.T."/>
            <person name="Boxma B."/>
            <person name="Van Alen T."/>
            <person name="Hackstein J.H."/>
            <person name="Baker S.E."/>
            <person name="Grigoriev I.V."/>
            <person name="O'Malley M.A."/>
        </authorList>
    </citation>
    <scope>NUCLEOTIDE SEQUENCE [LARGE SCALE GENOMIC DNA]</scope>
    <source>
        <strain evidence="3">finn</strain>
    </source>
</reference>
<dbReference type="OrthoDB" id="1058301at2759"/>
<organism evidence="2 3">
    <name type="scientific">Piromyces finnis</name>
    <dbReference type="NCBI Taxonomy" id="1754191"/>
    <lineage>
        <taxon>Eukaryota</taxon>
        <taxon>Fungi</taxon>
        <taxon>Fungi incertae sedis</taxon>
        <taxon>Chytridiomycota</taxon>
        <taxon>Chytridiomycota incertae sedis</taxon>
        <taxon>Neocallimastigomycetes</taxon>
        <taxon>Neocallimastigales</taxon>
        <taxon>Neocallimastigaceae</taxon>
        <taxon>Piromyces</taxon>
    </lineage>
</organism>
<dbReference type="Proteomes" id="UP000193719">
    <property type="component" value="Unassembled WGS sequence"/>
</dbReference>
<evidence type="ECO:0000313" key="2">
    <source>
        <dbReference type="EMBL" id="ORX50045.1"/>
    </source>
</evidence>
<dbReference type="PANTHER" id="PTHR30411">
    <property type="entry name" value="CYTOPLASMIC PROTEIN"/>
    <property type="match status" value="1"/>
</dbReference>
<reference evidence="2 3" key="2">
    <citation type="submission" date="2016-08" db="EMBL/GenBank/DDBJ databases">
        <title>Pervasive Adenine N6-methylation of Active Genes in Fungi.</title>
        <authorList>
            <consortium name="DOE Joint Genome Institute"/>
            <person name="Mondo S.J."/>
            <person name="Dannebaum R.O."/>
            <person name="Kuo R.C."/>
            <person name="Labutti K."/>
            <person name="Haridas S."/>
            <person name="Kuo A."/>
            <person name="Salamov A."/>
            <person name="Ahrendt S.R."/>
            <person name="Lipzen A."/>
            <person name="Sullivan W."/>
            <person name="Andreopoulos W.B."/>
            <person name="Clum A."/>
            <person name="Lindquist E."/>
            <person name="Daum C."/>
            <person name="Ramamoorthy G.K."/>
            <person name="Gryganskyi A."/>
            <person name="Culley D."/>
            <person name="Magnuson J.K."/>
            <person name="James T.Y."/>
            <person name="O'Malley M.A."/>
            <person name="Stajich J.E."/>
            <person name="Spatafora J.W."/>
            <person name="Visel A."/>
            <person name="Grigoriev I.V."/>
        </authorList>
    </citation>
    <scope>NUCLEOTIDE SEQUENCE [LARGE SCALE GENOMIC DNA]</scope>
    <source>
        <strain evidence="3">finn</strain>
    </source>
</reference>
<evidence type="ECO:0000313" key="3">
    <source>
        <dbReference type="Proteomes" id="UP000193719"/>
    </source>
</evidence>
<evidence type="ECO:0000259" key="1">
    <source>
        <dbReference type="Pfam" id="PF04073"/>
    </source>
</evidence>
<gene>
    <name evidence="2" type="ORF">BCR36DRAFT_412537</name>
</gene>
<accession>A0A1Y1V8W3</accession>
<dbReference type="STRING" id="1754191.A0A1Y1V8W3"/>
<dbReference type="EMBL" id="MCFH01000022">
    <property type="protein sequence ID" value="ORX50045.1"/>
    <property type="molecule type" value="Genomic_DNA"/>
</dbReference>
<dbReference type="SUPFAM" id="SSF55826">
    <property type="entry name" value="YbaK/ProRS associated domain"/>
    <property type="match status" value="1"/>
</dbReference>
<name>A0A1Y1V8W3_9FUNG</name>
<dbReference type="InterPro" id="IPR036754">
    <property type="entry name" value="YbaK/aa-tRNA-synt-asso_dom_sf"/>
</dbReference>